<feature type="region of interest" description="Disordered" evidence="1">
    <location>
        <begin position="139"/>
        <end position="159"/>
    </location>
</feature>
<gene>
    <name evidence="3" type="ORF">SPPG_01813</name>
</gene>
<dbReference type="VEuPathDB" id="FungiDB:SPPG_01813"/>
<dbReference type="eggNOG" id="ENOG502QRXF">
    <property type="taxonomic scope" value="Eukaryota"/>
</dbReference>
<evidence type="ECO:0000256" key="2">
    <source>
        <dbReference type="SAM" id="SignalP"/>
    </source>
</evidence>
<organism evidence="3 4">
    <name type="scientific">Spizellomyces punctatus (strain DAOM BR117)</name>
    <dbReference type="NCBI Taxonomy" id="645134"/>
    <lineage>
        <taxon>Eukaryota</taxon>
        <taxon>Fungi</taxon>
        <taxon>Fungi incertae sedis</taxon>
        <taxon>Chytridiomycota</taxon>
        <taxon>Chytridiomycota incertae sedis</taxon>
        <taxon>Chytridiomycetes</taxon>
        <taxon>Spizellomycetales</taxon>
        <taxon>Spizellomycetaceae</taxon>
        <taxon>Spizellomyces</taxon>
    </lineage>
</organism>
<protein>
    <recommendedName>
        <fullName evidence="5">Het-C-domain-containing protein</fullName>
    </recommendedName>
</protein>
<feature type="compositionally biased region" description="Low complexity" evidence="1">
    <location>
        <begin position="602"/>
        <end position="615"/>
    </location>
</feature>
<proteinExistence type="predicted"/>
<dbReference type="EMBL" id="KQ257452">
    <property type="protein sequence ID" value="KND02730.1"/>
    <property type="molecule type" value="Genomic_DNA"/>
</dbReference>
<feature type="region of interest" description="Disordered" evidence="1">
    <location>
        <begin position="529"/>
        <end position="768"/>
    </location>
</feature>
<dbReference type="InterPro" id="IPR010816">
    <property type="entry name" value="Het-C"/>
</dbReference>
<feature type="compositionally biased region" description="Basic and acidic residues" evidence="1">
    <location>
        <begin position="145"/>
        <end position="159"/>
    </location>
</feature>
<dbReference type="Pfam" id="PF07217">
    <property type="entry name" value="Het-C"/>
    <property type="match status" value="1"/>
</dbReference>
<feature type="compositionally biased region" description="Low complexity" evidence="1">
    <location>
        <begin position="697"/>
        <end position="708"/>
    </location>
</feature>
<name>A0A0L0HP42_SPIPD</name>
<evidence type="ECO:0008006" key="5">
    <source>
        <dbReference type="Google" id="ProtNLM"/>
    </source>
</evidence>
<dbReference type="InParanoid" id="A0A0L0HP42"/>
<feature type="chain" id="PRO_5005540182" description="Het-C-domain-containing protein" evidence="2">
    <location>
        <begin position="23"/>
        <end position="768"/>
    </location>
</feature>
<keyword evidence="4" id="KW-1185">Reference proteome</keyword>
<dbReference type="InterPro" id="IPR052577">
    <property type="entry name" value="VWA7"/>
</dbReference>
<dbReference type="STRING" id="645134.A0A0L0HP42"/>
<dbReference type="GeneID" id="27685450"/>
<keyword evidence="2" id="KW-0732">Signal</keyword>
<dbReference type="Proteomes" id="UP000053201">
    <property type="component" value="Unassembled WGS sequence"/>
</dbReference>
<evidence type="ECO:0000313" key="4">
    <source>
        <dbReference type="Proteomes" id="UP000053201"/>
    </source>
</evidence>
<feature type="compositionally biased region" description="Low complexity" evidence="1">
    <location>
        <begin position="561"/>
        <end position="587"/>
    </location>
</feature>
<evidence type="ECO:0000313" key="3">
    <source>
        <dbReference type="EMBL" id="KND02730.1"/>
    </source>
</evidence>
<reference evidence="3 4" key="1">
    <citation type="submission" date="2009-08" db="EMBL/GenBank/DDBJ databases">
        <title>The Genome Sequence of Spizellomyces punctatus strain DAOM BR117.</title>
        <authorList>
            <consortium name="The Broad Institute Genome Sequencing Platform"/>
            <person name="Russ C."/>
            <person name="Cuomo C."/>
            <person name="Shea T."/>
            <person name="Young S.K."/>
            <person name="Zeng Q."/>
            <person name="Koehrsen M."/>
            <person name="Haas B."/>
            <person name="Borodovsky M."/>
            <person name="Guigo R."/>
            <person name="Alvarado L."/>
            <person name="Berlin A."/>
            <person name="Bochicchio J."/>
            <person name="Borenstein D."/>
            <person name="Chapman S."/>
            <person name="Chen Z."/>
            <person name="Engels R."/>
            <person name="Freedman E."/>
            <person name="Gellesch M."/>
            <person name="Goldberg J."/>
            <person name="Griggs A."/>
            <person name="Gujja S."/>
            <person name="Heiman D."/>
            <person name="Hepburn T."/>
            <person name="Howarth C."/>
            <person name="Jen D."/>
            <person name="Larson L."/>
            <person name="Lewis B."/>
            <person name="Mehta T."/>
            <person name="Park D."/>
            <person name="Pearson M."/>
            <person name="Roberts A."/>
            <person name="Saif S."/>
            <person name="Shenoy N."/>
            <person name="Sisk P."/>
            <person name="Stolte C."/>
            <person name="Sykes S."/>
            <person name="Thomson T."/>
            <person name="Walk T."/>
            <person name="White J."/>
            <person name="Yandava C."/>
            <person name="Burger G."/>
            <person name="Gray M.W."/>
            <person name="Holland P.W.H."/>
            <person name="King N."/>
            <person name="Lang F.B.F."/>
            <person name="Roger A.J."/>
            <person name="Ruiz-Trillo I."/>
            <person name="Lander E."/>
            <person name="Nusbaum C."/>
        </authorList>
    </citation>
    <scope>NUCLEOTIDE SEQUENCE [LARGE SCALE GENOMIC DNA]</scope>
    <source>
        <strain evidence="3 4">DAOM BR117</strain>
    </source>
</reference>
<dbReference type="AlphaFoldDB" id="A0A0L0HP42"/>
<accession>A0A0L0HP42</accession>
<evidence type="ECO:0000256" key="1">
    <source>
        <dbReference type="SAM" id="MobiDB-lite"/>
    </source>
</evidence>
<dbReference type="RefSeq" id="XP_016610769.1">
    <property type="nucleotide sequence ID" value="XM_016750126.1"/>
</dbReference>
<dbReference type="OrthoDB" id="2506204at2759"/>
<feature type="compositionally biased region" description="Polar residues" evidence="1">
    <location>
        <begin position="722"/>
        <end position="735"/>
    </location>
</feature>
<dbReference type="PANTHER" id="PTHR14905">
    <property type="entry name" value="NG37"/>
    <property type="match status" value="1"/>
</dbReference>
<dbReference type="OMA" id="AFIKGHK"/>
<feature type="compositionally biased region" description="Polar residues" evidence="1">
    <location>
        <begin position="644"/>
        <end position="657"/>
    </location>
</feature>
<feature type="compositionally biased region" description="Polar residues" evidence="1">
    <location>
        <begin position="616"/>
        <end position="625"/>
    </location>
</feature>
<dbReference type="PANTHER" id="PTHR14905:SF7">
    <property type="entry name" value="VON WILLEBRAND FACTOR A DOMAIN-CONTAINING PROTEIN 7"/>
    <property type="match status" value="1"/>
</dbReference>
<sequence>MHTPTALLLLLIALVTLPTVSAFGAGNIPSIAFVEGKAFRHGDIEDVIASLVLSQGAISLLSKKFGGLDVKRVYFGNWLRDYSQAIDVGTLSKGLNKTTLVTLVSILGFLAFGYATAEFEVTEDRLGCYRAEEHIDNPKGYADGQDARKYDPGLRGPVDPRELEIDPRTGLKNYIANEGGGWPTSSAFVRATLERAIQAYRSGNEYEGFRLLGTALHTLEDYPAHSNFVELALIELGYDSVFPFVGEATAFRQGVDSRTGRNRPIYPIVTGTFGGADFVHSLLGEATDHVSAASISSLNSEMEAAKRSFDDNSLPDLLSKVPGMEDVTRQVRDVERAPVSTDPAEMKASVWKILELRDRIVKGVEMTIEKIPGLSWLSEKISETVQVFVLTQLEPYMKPIMQQVVGKLQNTSAEIVNADSQREIFTNPHCSDPTHSLLSKDHFDLFLNEPAGLVAKVIVEHIVKAVVKAWSTSDASATSEAINLAMQVFVHPANLGFAKTPLQTQMLDVVRKWADENRSILGQLDKASVMAGRNRRHPETAGRGCGGGYIPPPQPQAQATYGQSSGAYGQQGPSPSGYGHPPSSGYGNQTVQPSGYGNQGAPSSGYGHPPSSGYGNQTVQPSGYGNQAPPSSGYGHPPSSGYGNQTVQPSGYGNQAAPSSGYGHPPGSGYGDQTVQPPGYGNAPPSSGYGAQPPQPSGYGHPPSSGYGAQPTGYGTPYAQPQGYSAQPPVQTFPQPEQGGYPGAGYEGSTPQFPQPDGGYGSGNQQWR</sequence>
<feature type="compositionally biased region" description="Low complexity" evidence="1">
    <location>
        <begin position="629"/>
        <end position="643"/>
    </location>
</feature>
<feature type="signal peptide" evidence="2">
    <location>
        <begin position="1"/>
        <end position="22"/>
    </location>
</feature>